<comment type="caution">
    <text evidence="3">The sequence shown here is derived from an EMBL/GenBank/DDBJ whole genome shotgun (WGS) entry which is preliminary data.</text>
</comment>
<dbReference type="HAMAP" id="MF_01940">
    <property type="entry name" value="RNA_CPDase"/>
    <property type="match status" value="1"/>
</dbReference>
<protein>
    <recommendedName>
        <fullName evidence="2">RNA 2',3'-cyclic phosphodiesterase</fullName>
        <shortName evidence="2">RNA 2',3'-CPDase</shortName>
        <ecNumber evidence="2">3.1.4.58</ecNumber>
    </recommendedName>
</protein>
<dbReference type="EMBL" id="CAIZ01000166">
    <property type="protein sequence ID" value="CCH71413.1"/>
    <property type="molecule type" value="Genomic_DNA"/>
</dbReference>
<dbReference type="GO" id="GO:0008664">
    <property type="term" value="F:RNA 2',3'-cyclic 3'-phosphodiesterase activity"/>
    <property type="evidence" value="ECO:0007669"/>
    <property type="project" value="UniProtKB-EC"/>
</dbReference>
<comment type="catalytic activity">
    <reaction evidence="2">
        <text>a 3'-end 2',3'-cyclophospho-ribonucleotide-RNA + H2O = a 3'-end 2'-phospho-ribonucleotide-RNA + H(+)</text>
        <dbReference type="Rhea" id="RHEA:11828"/>
        <dbReference type="Rhea" id="RHEA-COMP:10464"/>
        <dbReference type="Rhea" id="RHEA-COMP:17353"/>
        <dbReference type="ChEBI" id="CHEBI:15377"/>
        <dbReference type="ChEBI" id="CHEBI:15378"/>
        <dbReference type="ChEBI" id="CHEBI:83064"/>
        <dbReference type="ChEBI" id="CHEBI:173113"/>
        <dbReference type="EC" id="3.1.4.58"/>
    </reaction>
</comment>
<dbReference type="OrthoDB" id="9787070at2"/>
<dbReference type="Proteomes" id="UP000013167">
    <property type="component" value="Unassembled WGS sequence"/>
</dbReference>
<comment type="similarity">
    <text evidence="2">Belongs to the 2H phosphoesterase superfamily. ThpR family.</text>
</comment>
<dbReference type="InterPro" id="IPR009097">
    <property type="entry name" value="Cyclic_Pdiesterase"/>
</dbReference>
<reference evidence="3 4" key="1">
    <citation type="journal article" date="2013" name="ISME J.">
        <title>A metabolic model for members of the genus Tetrasphaera involved in enhanced biological phosphorus removal.</title>
        <authorList>
            <person name="Kristiansen R."/>
            <person name="Nguyen H.T.T."/>
            <person name="Saunders A.M."/>
            <person name="Nielsen J.L."/>
            <person name="Wimmer R."/>
            <person name="Le V.Q."/>
            <person name="McIlroy S.J."/>
            <person name="Petrovski S."/>
            <person name="Seviour R.J."/>
            <person name="Calteau A."/>
            <person name="Nielsen K.L."/>
            <person name="Nielsen P.H."/>
        </authorList>
    </citation>
    <scope>NUCLEOTIDE SEQUENCE [LARGE SCALE GENOMIC DNA]</scope>
    <source>
        <strain evidence="3 4">Lp2</strain>
    </source>
</reference>
<dbReference type="STRING" id="1193181.BN10_920043"/>
<gene>
    <name evidence="3" type="ORF">BN10_920043</name>
</gene>
<feature type="active site" description="Proton acceptor" evidence="2">
    <location>
        <position position="129"/>
    </location>
</feature>
<dbReference type="Gene3D" id="3.90.1140.10">
    <property type="entry name" value="Cyclic phosphodiesterase"/>
    <property type="match status" value="1"/>
</dbReference>
<dbReference type="PANTHER" id="PTHR35561:SF1">
    <property type="entry name" value="RNA 2',3'-CYCLIC PHOSPHODIESTERASE"/>
    <property type="match status" value="1"/>
</dbReference>
<name>N0E351_9MICO</name>
<proteinExistence type="inferred from homology"/>
<accession>N0E351</accession>
<evidence type="ECO:0000313" key="3">
    <source>
        <dbReference type="EMBL" id="CCH71413.1"/>
    </source>
</evidence>
<dbReference type="SUPFAM" id="SSF55144">
    <property type="entry name" value="LigT-like"/>
    <property type="match status" value="1"/>
</dbReference>
<dbReference type="RefSeq" id="WP_010851240.1">
    <property type="nucleotide sequence ID" value="NZ_HF570956.1"/>
</dbReference>
<dbReference type="PANTHER" id="PTHR35561">
    <property type="entry name" value="RNA 2',3'-CYCLIC PHOSPHODIESTERASE"/>
    <property type="match status" value="1"/>
</dbReference>
<feature type="active site" description="Proton donor" evidence="2">
    <location>
        <position position="39"/>
    </location>
</feature>
<dbReference type="GO" id="GO:0016874">
    <property type="term" value="F:ligase activity"/>
    <property type="evidence" value="ECO:0007669"/>
    <property type="project" value="UniProtKB-KW"/>
</dbReference>
<keyword evidence="3" id="KW-0436">Ligase</keyword>
<dbReference type="HOGENOM" id="CLU_081251_1_1_11"/>
<dbReference type="eggNOG" id="COG1514">
    <property type="taxonomic scope" value="Bacteria"/>
</dbReference>
<dbReference type="GO" id="GO:0004113">
    <property type="term" value="F:2',3'-cyclic-nucleotide 3'-phosphodiesterase activity"/>
    <property type="evidence" value="ECO:0007669"/>
    <property type="project" value="InterPro"/>
</dbReference>
<feature type="short sequence motif" description="HXTX 2" evidence="2">
    <location>
        <begin position="129"/>
        <end position="132"/>
    </location>
</feature>
<evidence type="ECO:0000256" key="2">
    <source>
        <dbReference type="HAMAP-Rule" id="MF_01940"/>
    </source>
</evidence>
<dbReference type="NCBIfam" id="TIGR02258">
    <property type="entry name" value="2_5_ligase"/>
    <property type="match status" value="1"/>
</dbReference>
<keyword evidence="4" id="KW-1185">Reference proteome</keyword>
<evidence type="ECO:0000256" key="1">
    <source>
        <dbReference type="ARBA" id="ARBA00022801"/>
    </source>
</evidence>
<organism evidence="3 4">
    <name type="scientific">Phycicoccus elongatus Lp2</name>
    <dbReference type="NCBI Taxonomy" id="1193181"/>
    <lineage>
        <taxon>Bacteria</taxon>
        <taxon>Bacillati</taxon>
        <taxon>Actinomycetota</taxon>
        <taxon>Actinomycetes</taxon>
        <taxon>Micrococcales</taxon>
        <taxon>Intrasporangiaceae</taxon>
        <taxon>Phycicoccus</taxon>
    </lineage>
</organism>
<feature type="short sequence motif" description="HXTX 1" evidence="2">
    <location>
        <begin position="39"/>
        <end position="42"/>
    </location>
</feature>
<comment type="function">
    <text evidence="2">Hydrolyzes RNA 2',3'-cyclic phosphodiester to an RNA 2'-phosphomonoester.</text>
</comment>
<dbReference type="InterPro" id="IPR004175">
    <property type="entry name" value="RNA_CPDase"/>
</dbReference>
<keyword evidence="1 2" id="KW-0378">Hydrolase</keyword>
<dbReference type="AlphaFoldDB" id="N0E351"/>
<evidence type="ECO:0000313" key="4">
    <source>
        <dbReference type="Proteomes" id="UP000013167"/>
    </source>
</evidence>
<dbReference type="EC" id="3.1.4.58" evidence="2"/>
<sequence>MRMFVAVLPSDAARESLEDWLEPRREHGDLRWSDPEQFHVTLAFCPDVPDRALDDFGERLTQAATRHTPFRLRLAGGGTFPDPDRAKLLYAALDAERSDLASLGGLAEKAKNAAAVSGITVEGRTFRPHLTIARSNRGFSAMRWLRALEGYGGPDWEVDAIHLVASHLGEGRERRPRYEVVESYPLTQGRLD</sequence>
<dbReference type="Pfam" id="PF13563">
    <property type="entry name" value="2_5_RNA_ligase2"/>
    <property type="match status" value="1"/>
</dbReference>